<sequence length="568" mass="66598">MNLSVFVSLITLLVMRSDGKPSKDDSIITNEDKAKEYLKEVNGRMEVEYRKQSEAWWGYSTDMNNRTLEAQTKAMEAFDEFQKKQAIETKRYNWTNFDEYNRRQFDRLALIGTSALSEKDSKTFTRVTTEMETIYSSAKICVADKCDLELDPDLEKLMAESKDYDKLLEAWVKWRDASGKLMRKNYIKYYHLGNKAAKLNKVLNREFKTLDDIWLYSWETDDIREQTAKQLDQMLPFYQKIHAFVRMRLEKAFPDKMPKDRTIPAHLLGNMWAQQWGNIMNTVPGVDPFPSLAPIDVTNEMKAQKYTAKRMFELSEQFFVDLGFEKMTQKFWEKSVIEKHKDNRSMVCHASAWDFYTQDDFRIKQCTDVDMEDLIIIHHEMGHIEYFMQYRAQPAVYRDGANPGFHEAIGDLIALSVATPKHLNKIGLLRMDDSIDMKKINIKFQLKMALDKLAFLPFGFIVDKWRWDVFSGNVSKDHLNRHWWQLRGQYQGVSPPVTRSEDDFDPGAKYHIPTSVEYIRYFAAHILQFQFHKALCGFGQKGVPLHECDIDGDKEAGNKLKYVCHQNT</sequence>
<dbReference type="EC" id="3.4.-.-" evidence="12"/>
<feature type="binding site" evidence="8">
    <location>
        <position position="407"/>
    </location>
    <ligand>
        <name>Zn(2+)</name>
        <dbReference type="ChEBI" id="CHEBI:29105"/>
        <label>1</label>
        <note>catalytic</note>
    </ligand>
</feature>
<keyword evidence="12" id="KW-0482">Metalloprotease</keyword>
<reference evidence="14" key="1">
    <citation type="submission" date="2020-11" db="EMBL/GenBank/DDBJ databases">
        <authorList>
            <person name="Tran Van P."/>
        </authorList>
    </citation>
    <scope>NUCLEOTIDE SEQUENCE</scope>
</reference>
<comment type="caution">
    <text evidence="11">Lacks conserved residue(s) required for the propagation of feature annotation.</text>
</comment>
<dbReference type="Proteomes" id="UP000728032">
    <property type="component" value="Unassembled WGS sequence"/>
</dbReference>
<gene>
    <name evidence="14" type="ORF">ONB1V03_LOCUS7312</name>
</gene>
<keyword evidence="12" id="KW-0378">Hydrolase</keyword>
<keyword evidence="15" id="KW-1185">Reference proteome</keyword>
<dbReference type="PANTHER" id="PTHR10514:SF27">
    <property type="entry name" value="ANGIOTENSIN-CONVERTING ENZYME"/>
    <property type="match status" value="1"/>
</dbReference>
<keyword evidence="3 9" id="KW-1015">Disulfide bond</keyword>
<comment type="similarity">
    <text evidence="1 11 12">Belongs to the peptidase M2 family.</text>
</comment>
<evidence type="ECO:0000256" key="5">
    <source>
        <dbReference type="PIRSR" id="PIRSR601548-1"/>
    </source>
</evidence>
<evidence type="ECO:0000256" key="10">
    <source>
        <dbReference type="PIRSR" id="PIRSR601548-8"/>
    </source>
</evidence>
<dbReference type="GO" id="GO:0008237">
    <property type="term" value="F:metallopeptidase activity"/>
    <property type="evidence" value="ECO:0007669"/>
    <property type="project" value="UniProtKB-KW"/>
</dbReference>
<evidence type="ECO:0000256" key="6">
    <source>
        <dbReference type="PIRSR" id="PIRSR601548-11"/>
    </source>
</evidence>
<keyword evidence="8 12" id="KW-0862">Zinc</keyword>
<keyword evidence="4 12" id="KW-0325">Glycoprotein</keyword>
<evidence type="ECO:0000313" key="14">
    <source>
        <dbReference type="EMBL" id="CAD7649471.1"/>
    </source>
</evidence>
<feature type="disulfide bond" evidence="9 11">
    <location>
        <begin position="348"/>
        <end position="366"/>
    </location>
</feature>
<dbReference type="AlphaFoldDB" id="A0A7R9QKQ5"/>
<dbReference type="OrthoDB" id="10029630at2759"/>
<dbReference type="Pfam" id="PF01401">
    <property type="entry name" value="Peptidase_M2"/>
    <property type="match status" value="1"/>
</dbReference>
<feature type="binding site" evidence="10">
    <location>
        <position position="383"/>
    </location>
    <ligand>
        <name>Zn(2+)</name>
        <dbReference type="ChEBI" id="CHEBI:29105"/>
        <label>2</label>
        <note>catalytic</note>
    </ligand>
</feature>
<feature type="binding site" evidence="8">
    <location>
        <position position="379"/>
    </location>
    <ligand>
        <name>Zn(2+)</name>
        <dbReference type="ChEBI" id="CHEBI:29105"/>
        <label>1</label>
        <note>catalytic</note>
    </ligand>
</feature>
<dbReference type="GO" id="GO:0004180">
    <property type="term" value="F:carboxypeptidase activity"/>
    <property type="evidence" value="ECO:0007669"/>
    <property type="project" value="UniProtKB-KW"/>
</dbReference>
<evidence type="ECO:0000256" key="12">
    <source>
        <dbReference type="RuleBase" id="RU361144"/>
    </source>
</evidence>
<dbReference type="CDD" id="cd06461">
    <property type="entry name" value="M2_ACE"/>
    <property type="match status" value="1"/>
</dbReference>
<keyword evidence="2 13" id="KW-0732">Signal</keyword>
<dbReference type="GO" id="GO:0005886">
    <property type="term" value="C:plasma membrane"/>
    <property type="evidence" value="ECO:0007669"/>
    <property type="project" value="TreeGrafter"/>
</dbReference>
<feature type="binding site" evidence="8">
    <location>
        <position position="383"/>
    </location>
    <ligand>
        <name>Zn(2+)</name>
        <dbReference type="ChEBI" id="CHEBI:29105"/>
        <label>1</label>
        <note>catalytic</note>
    </ligand>
</feature>
<dbReference type="EMBL" id="CAJPVJ010003653">
    <property type="protein sequence ID" value="CAG2167815.1"/>
    <property type="molecule type" value="Genomic_DNA"/>
</dbReference>
<feature type="binding site" evidence="7">
    <location>
        <position position="520"/>
    </location>
    <ligand>
        <name>chloride</name>
        <dbReference type="ChEBI" id="CHEBI:17996"/>
        <label>1</label>
    </ligand>
</feature>
<name>A0A7R9QKQ5_9ACAR</name>
<evidence type="ECO:0000313" key="15">
    <source>
        <dbReference type="Proteomes" id="UP000728032"/>
    </source>
</evidence>
<feature type="disulfide bond" evidence="9">
    <location>
        <begin position="536"/>
        <end position="548"/>
    </location>
</feature>
<feature type="signal peptide" evidence="13">
    <location>
        <begin position="1"/>
        <end position="19"/>
    </location>
</feature>
<evidence type="ECO:0000256" key="2">
    <source>
        <dbReference type="ARBA" id="ARBA00022729"/>
    </source>
</evidence>
<feature type="active site" description="Proton acceptor 1" evidence="5">
    <location>
        <position position="380"/>
    </location>
</feature>
<dbReference type="Gene3D" id="1.10.1370.30">
    <property type="match status" value="1"/>
</dbReference>
<protein>
    <recommendedName>
        <fullName evidence="12">Angiotensin-converting enzyme</fullName>
        <ecNumber evidence="12">3.4.-.-</ecNumber>
    </recommendedName>
</protein>
<keyword evidence="12" id="KW-0645">Protease</keyword>
<feature type="active site" description="Proton donor 2" evidence="6">
    <location>
        <position position="511"/>
    </location>
</feature>
<evidence type="ECO:0000256" key="13">
    <source>
        <dbReference type="SAM" id="SignalP"/>
    </source>
</evidence>
<dbReference type="PROSITE" id="PS52011">
    <property type="entry name" value="PEPTIDASE_M2"/>
    <property type="match status" value="1"/>
</dbReference>
<evidence type="ECO:0000256" key="4">
    <source>
        <dbReference type="ARBA" id="ARBA00023180"/>
    </source>
</evidence>
<dbReference type="InterPro" id="IPR001548">
    <property type="entry name" value="Peptidase_M2"/>
</dbReference>
<keyword evidence="8 12" id="KW-0479">Metal-binding</keyword>
<dbReference type="GO" id="GO:0006508">
    <property type="term" value="P:proteolysis"/>
    <property type="evidence" value="ECO:0007669"/>
    <property type="project" value="UniProtKB-KW"/>
</dbReference>
<evidence type="ECO:0000256" key="3">
    <source>
        <dbReference type="ARBA" id="ARBA00023157"/>
    </source>
</evidence>
<dbReference type="GO" id="GO:0008241">
    <property type="term" value="F:peptidyl-dipeptidase activity"/>
    <property type="evidence" value="ECO:0007669"/>
    <property type="project" value="InterPro"/>
</dbReference>
<feature type="binding site" evidence="10">
    <location>
        <position position="407"/>
    </location>
    <ligand>
        <name>Zn(2+)</name>
        <dbReference type="ChEBI" id="CHEBI:29105"/>
        <label>2</label>
        <note>catalytic</note>
    </ligand>
</feature>
<feature type="active site" description="Proton donor 1" evidence="5">
    <location>
        <position position="511"/>
    </location>
</feature>
<accession>A0A7R9QKQ5</accession>
<keyword evidence="12" id="KW-0121">Carboxypeptidase</keyword>
<dbReference type="EMBL" id="OC918478">
    <property type="protein sequence ID" value="CAD7649471.1"/>
    <property type="molecule type" value="Genomic_DNA"/>
</dbReference>
<dbReference type="SUPFAM" id="SSF55486">
    <property type="entry name" value="Metalloproteases ('zincins'), catalytic domain"/>
    <property type="match status" value="1"/>
</dbReference>
<proteinExistence type="inferred from homology"/>
<evidence type="ECO:0000256" key="7">
    <source>
        <dbReference type="PIRSR" id="PIRSR601548-2"/>
    </source>
</evidence>
<evidence type="ECO:0000256" key="9">
    <source>
        <dbReference type="PIRSR" id="PIRSR601548-4"/>
    </source>
</evidence>
<feature type="binding site" evidence="10">
    <location>
        <position position="379"/>
    </location>
    <ligand>
        <name>Zn(2+)</name>
        <dbReference type="ChEBI" id="CHEBI:29105"/>
        <label>2</label>
        <note>catalytic</note>
    </ligand>
</feature>
<organism evidence="14">
    <name type="scientific">Oppiella nova</name>
    <dbReference type="NCBI Taxonomy" id="334625"/>
    <lineage>
        <taxon>Eukaryota</taxon>
        <taxon>Metazoa</taxon>
        <taxon>Ecdysozoa</taxon>
        <taxon>Arthropoda</taxon>
        <taxon>Chelicerata</taxon>
        <taxon>Arachnida</taxon>
        <taxon>Acari</taxon>
        <taxon>Acariformes</taxon>
        <taxon>Sarcoptiformes</taxon>
        <taxon>Oribatida</taxon>
        <taxon>Brachypylina</taxon>
        <taxon>Oppioidea</taxon>
        <taxon>Oppiidae</taxon>
        <taxon>Oppiella</taxon>
    </lineage>
</organism>
<evidence type="ECO:0000256" key="1">
    <source>
        <dbReference type="ARBA" id="ARBA00008139"/>
    </source>
</evidence>
<feature type="active site" description="Proton acceptor 2" evidence="6">
    <location>
        <position position="380"/>
    </location>
</feature>
<dbReference type="PRINTS" id="PR00791">
    <property type="entry name" value="PEPDIPTASEA"/>
</dbReference>
<dbReference type="GO" id="GO:0046872">
    <property type="term" value="F:metal ion binding"/>
    <property type="evidence" value="ECO:0007669"/>
    <property type="project" value="UniProtKB-KW"/>
</dbReference>
<evidence type="ECO:0000256" key="8">
    <source>
        <dbReference type="PIRSR" id="PIRSR601548-3"/>
    </source>
</evidence>
<feature type="chain" id="PRO_5035680768" description="Angiotensin-converting enzyme" evidence="13">
    <location>
        <begin position="20"/>
        <end position="568"/>
    </location>
</feature>
<dbReference type="PANTHER" id="PTHR10514">
    <property type="entry name" value="ANGIOTENSIN-CONVERTING ENZYME"/>
    <property type="match status" value="1"/>
</dbReference>
<comment type="cofactor">
    <cofactor evidence="12">
        <name>Zn(2+)</name>
        <dbReference type="ChEBI" id="CHEBI:29105"/>
    </cofactor>
    <text evidence="12">Binds 1 zinc ion per subunit.</text>
</comment>
<evidence type="ECO:0000256" key="11">
    <source>
        <dbReference type="PROSITE-ProRule" id="PRU01355"/>
    </source>
</evidence>